<dbReference type="PANTHER" id="PTHR35525:SF3">
    <property type="entry name" value="BLL6575 PROTEIN"/>
    <property type="match status" value="1"/>
</dbReference>
<evidence type="ECO:0000313" key="2">
    <source>
        <dbReference type="EMBL" id="SFE63439.1"/>
    </source>
</evidence>
<proteinExistence type="predicted"/>
<accession>A0A1I2C537</accession>
<dbReference type="Pfam" id="PF07336">
    <property type="entry name" value="ABATE"/>
    <property type="match status" value="1"/>
</dbReference>
<dbReference type="InterPro" id="IPR023286">
    <property type="entry name" value="ABATE_dom_sf"/>
</dbReference>
<evidence type="ECO:0000313" key="3">
    <source>
        <dbReference type="Proteomes" id="UP000199477"/>
    </source>
</evidence>
<dbReference type="Proteomes" id="UP000199477">
    <property type="component" value="Unassembled WGS sequence"/>
</dbReference>
<dbReference type="SUPFAM" id="SSF160904">
    <property type="entry name" value="Jann2411-like"/>
    <property type="match status" value="1"/>
</dbReference>
<protein>
    <submittedName>
        <fullName evidence="2">Conserved protein containing a Zn-ribbon-like motif, possibly RNA-binding</fullName>
    </submittedName>
</protein>
<dbReference type="Pfam" id="PF11706">
    <property type="entry name" value="zf-CGNR"/>
    <property type="match status" value="1"/>
</dbReference>
<dbReference type="Gene3D" id="1.10.3300.10">
    <property type="entry name" value="Jann2411-like domain"/>
    <property type="match status" value="1"/>
</dbReference>
<sequence>MRRMDALNLNPDGYGGTYKLIGGRPSLDFVNTISWPETEREHDWLALPENVRRWFAAMDLPFPRGKAVDLAPLYKARQLLTRVLRPLAHDTPASDAAIAELSRMVAKAYQLREIEPRTLAWHWPEPSSASEALAPILLDAAELVTAADHERLRYCPSCDWLFEDQTRNGQRRWCDMADCGSRDKARRYYQRTKG</sequence>
<dbReference type="InterPro" id="IPR010852">
    <property type="entry name" value="ABATE"/>
</dbReference>
<feature type="domain" description="Zinc finger CGNR" evidence="1">
    <location>
        <begin position="151"/>
        <end position="191"/>
    </location>
</feature>
<organism evidence="2 3">
    <name type="scientific">Dyella marensis</name>
    <dbReference type="NCBI Taxonomy" id="500610"/>
    <lineage>
        <taxon>Bacteria</taxon>
        <taxon>Pseudomonadati</taxon>
        <taxon>Pseudomonadota</taxon>
        <taxon>Gammaproteobacteria</taxon>
        <taxon>Lysobacterales</taxon>
        <taxon>Rhodanobacteraceae</taxon>
        <taxon>Dyella</taxon>
    </lineage>
</organism>
<dbReference type="EMBL" id="FONH01000003">
    <property type="protein sequence ID" value="SFE63439.1"/>
    <property type="molecule type" value="Genomic_DNA"/>
</dbReference>
<evidence type="ECO:0000259" key="1">
    <source>
        <dbReference type="Pfam" id="PF11706"/>
    </source>
</evidence>
<reference evidence="3" key="1">
    <citation type="submission" date="2016-10" db="EMBL/GenBank/DDBJ databases">
        <authorList>
            <person name="Varghese N."/>
            <person name="Submissions S."/>
        </authorList>
    </citation>
    <scope>NUCLEOTIDE SEQUENCE [LARGE SCALE GENOMIC DNA]</scope>
    <source>
        <strain evidence="3">UNC178MFTsu3.1</strain>
    </source>
</reference>
<name>A0A1I2C537_9GAMM</name>
<keyword evidence="3" id="KW-1185">Reference proteome</keyword>
<gene>
    <name evidence="2" type="ORF">SAMN02799615_01366</name>
</gene>
<dbReference type="STRING" id="500610.SAMN02799615_01366"/>
<dbReference type="InterPro" id="IPR021005">
    <property type="entry name" value="Znf_CGNR"/>
</dbReference>
<dbReference type="AlphaFoldDB" id="A0A1I2C537"/>
<dbReference type="PANTHER" id="PTHR35525">
    <property type="entry name" value="BLL6575 PROTEIN"/>
    <property type="match status" value="1"/>
</dbReference>